<dbReference type="InterPro" id="IPR000415">
    <property type="entry name" value="Nitroreductase-like"/>
</dbReference>
<dbReference type="EMBL" id="BIXY01000252">
    <property type="protein sequence ID" value="GCF12063.1"/>
    <property type="molecule type" value="Genomic_DNA"/>
</dbReference>
<protein>
    <recommendedName>
        <fullName evidence="1">Nitroreductase domain-containing protein</fullName>
    </recommendedName>
</protein>
<sequence length="110" mass="11809">MLENYNLADVAALITVIGNPTRMLEAYGSRGYRALNIEAGMIAQTIYLVATASSLGCGAALGFNFLAMNEALELAGTDLRSLLFIMVGPERRNNACFNALFPMERAASVE</sequence>
<dbReference type="InterPro" id="IPR029479">
    <property type="entry name" value="Nitroreductase"/>
</dbReference>
<keyword evidence="3" id="KW-1185">Reference proteome</keyword>
<proteinExistence type="predicted"/>
<organism evidence="2 3">
    <name type="scientific">Dictyobacter arantiisoli</name>
    <dbReference type="NCBI Taxonomy" id="2014874"/>
    <lineage>
        <taxon>Bacteria</taxon>
        <taxon>Bacillati</taxon>
        <taxon>Chloroflexota</taxon>
        <taxon>Ktedonobacteria</taxon>
        <taxon>Ktedonobacterales</taxon>
        <taxon>Dictyobacteraceae</taxon>
        <taxon>Dictyobacter</taxon>
    </lineage>
</organism>
<name>A0A5A5TLN4_9CHLR</name>
<evidence type="ECO:0000259" key="1">
    <source>
        <dbReference type="Pfam" id="PF00881"/>
    </source>
</evidence>
<dbReference type="SUPFAM" id="SSF55469">
    <property type="entry name" value="FMN-dependent nitroreductase-like"/>
    <property type="match status" value="1"/>
</dbReference>
<dbReference type="Proteomes" id="UP000322530">
    <property type="component" value="Unassembled WGS sequence"/>
</dbReference>
<dbReference type="Pfam" id="PF00881">
    <property type="entry name" value="Nitroreductase"/>
    <property type="match status" value="1"/>
</dbReference>
<accession>A0A5A5TLN4</accession>
<comment type="caution">
    <text evidence="2">The sequence shown here is derived from an EMBL/GenBank/DDBJ whole genome shotgun (WGS) entry which is preliminary data.</text>
</comment>
<evidence type="ECO:0000313" key="3">
    <source>
        <dbReference type="Proteomes" id="UP000322530"/>
    </source>
</evidence>
<evidence type="ECO:0000313" key="2">
    <source>
        <dbReference type="EMBL" id="GCF12063.1"/>
    </source>
</evidence>
<dbReference type="AlphaFoldDB" id="A0A5A5TLN4"/>
<dbReference type="Gene3D" id="3.40.109.10">
    <property type="entry name" value="NADH Oxidase"/>
    <property type="match status" value="1"/>
</dbReference>
<feature type="domain" description="Nitroreductase" evidence="1">
    <location>
        <begin position="3"/>
        <end position="88"/>
    </location>
</feature>
<gene>
    <name evidence="2" type="ORF">KDI_56270</name>
</gene>
<dbReference type="GO" id="GO:0016491">
    <property type="term" value="F:oxidoreductase activity"/>
    <property type="evidence" value="ECO:0007669"/>
    <property type="project" value="InterPro"/>
</dbReference>
<reference evidence="2 3" key="1">
    <citation type="submission" date="2019-01" db="EMBL/GenBank/DDBJ databases">
        <title>Draft genome sequence of Dictyobacter sp. Uno17.</title>
        <authorList>
            <person name="Wang C.M."/>
            <person name="Zheng Y."/>
            <person name="Sakai Y."/>
            <person name="Abe K."/>
            <person name="Yokota A."/>
            <person name="Yabe S."/>
        </authorList>
    </citation>
    <scope>NUCLEOTIDE SEQUENCE [LARGE SCALE GENOMIC DNA]</scope>
    <source>
        <strain evidence="2 3">Uno17</strain>
    </source>
</reference>